<evidence type="ECO:0000313" key="5">
    <source>
        <dbReference type="Proteomes" id="UP001595755"/>
    </source>
</evidence>
<keyword evidence="2" id="KW-0472">Membrane</keyword>
<evidence type="ECO:0000313" key="4">
    <source>
        <dbReference type="EMBL" id="MFC4304181.1"/>
    </source>
</evidence>
<evidence type="ECO:0000259" key="3">
    <source>
        <dbReference type="Pfam" id="PF01370"/>
    </source>
</evidence>
<feature type="domain" description="NAD-dependent epimerase/dehydratase" evidence="3">
    <location>
        <begin position="9"/>
        <end position="115"/>
    </location>
</feature>
<evidence type="ECO:0000256" key="2">
    <source>
        <dbReference type="ARBA" id="ARBA00023136"/>
    </source>
</evidence>
<protein>
    <submittedName>
        <fullName evidence="4">NAD-dependent epimerase/dehydratase family protein</fullName>
    </submittedName>
</protein>
<dbReference type="PANTHER" id="PTHR14097:SF7">
    <property type="entry name" value="OXIDOREDUCTASE HTATIP2"/>
    <property type="match status" value="1"/>
</dbReference>
<proteinExistence type="predicted"/>
<dbReference type="Proteomes" id="UP001595755">
    <property type="component" value="Unassembled WGS sequence"/>
</dbReference>
<keyword evidence="5" id="KW-1185">Reference proteome</keyword>
<comment type="caution">
    <text evidence="4">The sequence shown here is derived from an EMBL/GenBank/DDBJ whole genome shotgun (WGS) entry which is preliminary data.</text>
</comment>
<organism evidence="4 5">
    <name type="scientific">Cohnella boryungensis</name>
    <dbReference type="NCBI Taxonomy" id="768479"/>
    <lineage>
        <taxon>Bacteria</taxon>
        <taxon>Bacillati</taxon>
        <taxon>Bacillota</taxon>
        <taxon>Bacilli</taxon>
        <taxon>Bacillales</taxon>
        <taxon>Paenibacillaceae</taxon>
        <taxon>Cohnella</taxon>
    </lineage>
</organism>
<dbReference type="PANTHER" id="PTHR14097">
    <property type="entry name" value="OXIDOREDUCTASE HTATIP2"/>
    <property type="match status" value="1"/>
</dbReference>
<sequence>MGIAAKRAIVAGATGLVGSQLLRLLLEDSRYDQVIALTRKPLAMNHPKLREVRVTLDTLATALPNLQADDWFCALGTTRKQAGSQEAFRMVDYEYPLVLGRQAAETGAAQFLLISAPGASPSSSIFYSRVKGEVERDLAALGLPKLHIFRPSLLLGQRSEHRRGERFWGVAMKTLNPLLIGSWRKYRAVQGEAVAAAMIRTANDNSPPGIHWM</sequence>
<dbReference type="SUPFAM" id="SSF51735">
    <property type="entry name" value="NAD(P)-binding Rossmann-fold domains"/>
    <property type="match status" value="1"/>
</dbReference>
<dbReference type="EMBL" id="JBHSED010000019">
    <property type="protein sequence ID" value="MFC4304181.1"/>
    <property type="molecule type" value="Genomic_DNA"/>
</dbReference>
<gene>
    <name evidence="4" type="ORF">ACFO1S_12145</name>
</gene>
<dbReference type="Gene3D" id="3.40.50.720">
    <property type="entry name" value="NAD(P)-binding Rossmann-like Domain"/>
    <property type="match status" value="1"/>
</dbReference>
<dbReference type="InterPro" id="IPR036291">
    <property type="entry name" value="NAD(P)-bd_dom_sf"/>
</dbReference>
<evidence type="ECO:0000256" key="1">
    <source>
        <dbReference type="ARBA" id="ARBA00004370"/>
    </source>
</evidence>
<dbReference type="Pfam" id="PF01370">
    <property type="entry name" value="Epimerase"/>
    <property type="match status" value="1"/>
</dbReference>
<accession>A0ABV8S9J1</accession>
<dbReference type="InterPro" id="IPR001509">
    <property type="entry name" value="Epimerase_deHydtase"/>
</dbReference>
<comment type="subcellular location">
    <subcellularLocation>
        <location evidence="1">Membrane</location>
    </subcellularLocation>
</comment>
<name>A0ABV8S9J1_9BACL</name>
<dbReference type="RefSeq" id="WP_204604956.1">
    <property type="nucleotide sequence ID" value="NZ_JBHSED010000019.1"/>
</dbReference>
<reference evidence="5" key="1">
    <citation type="journal article" date="2019" name="Int. J. Syst. Evol. Microbiol.">
        <title>The Global Catalogue of Microorganisms (GCM) 10K type strain sequencing project: providing services to taxonomists for standard genome sequencing and annotation.</title>
        <authorList>
            <consortium name="The Broad Institute Genomics Platform"/>
            <consortium name="The Broad Institute Genome Sequencing Center for Infectious Disease"/>
            <person name="Wu L."/>
            <person name="Ma J."/>
        </authorList>
    </citation>
    <scope>NUCLEOTIDE SEQUENCE [LARGE SCALE GENOMIC DNA]</scope>
    <source>
        <strain evidence="5">CGMCC 4.1641</strain>
    </source>
</reference>